<protein>
    <recommendedName>
        <fullName evidence="3">DUF4283 domain-containing protein</fullName>
    </recommendedName>
</protein>
<dbReference type="AlphaFoldDB" id="A0AAV6Y2L1"/>
<sequence>MILNALVDTTSNLNVTSDPELSQFEEINAFTLIGRILSKKSFNPNAVKNALLKAWNPRFGMEMNSVEENNGENLDSALFWVQARNLPVRSINTITAKIIEDTIGRFVKTDLVSENQRWMKALRIRVELNVHKPLTDSIKL</sequence>
<gene>
    <name evidence="1" type="ORF">BUALT_Bualt02G0187900</name>
</gene>
<comment type="caution">
    <text evidence="1">The sequence shown here is derived from an EMBL/GenBank/DDBJ whole genome shotgun (WGS) entry which is preliminary data.</text>
</comment>
<dbReference type="InterPro" id="IPR040256">
    <property type="entry name" value="At4g02000-like"/>
</dbReference>
<dbReference type="Proteomes" id="UP000826271">
    <property type="component" value="Unassembled WGS sequence"/>
</dbReference>
<dbReference type="PANTHER" id="PTHR31286:SF167">
    <property type="entry name" value="OS09G0268800 PROTEIN"/>
    <property type="match status" value="1"/>
</dbReference>
<organism evidence="1 2">
    <name type="scientific">Buddleja alternifolia</name>
    <dbReference type="NCBI Taxonomy" id="168488"/>
    <lineage>
        <taxon>Eukaryota</taxon>
        <taxon>Viridiplantae</taxon>
        <taxon>Streptophyta</taxon>
        <taxon>Embryophyta</taxon>
        <taxon>Tracheophyta</taxon>
        <taxon>Spermatophyta</taxon>
        <taxon>Magnoliopsida</taxon>
        <taxon>eudicotyledons</taxon>
        <taxon>Gunneridae</taxon>
        <taxon>Pentapetalae</taxon>
        <taxon>asterids</taxon>
        <taxon>lamiids</taxon>
        <taxon>Lamiales</taxon>
        <taxon>Scrophulariaceae</taxon>
        <taxon>Buddlejeae</taxon>
        <taxon>Buddleja</taxon>
    </lineage>
</organism>
<reference evidence="1" key="1">
    <citation type="submission" date="2019-10" db="EMBL/GenBank/DDBJ databases">
        <authorList>
            <person name="Zhang R."/>
            <person name="Pan Y."/>
            <person name="Wang J."/>
            <person name="Ma R."/>
            <person name="Yu S."/>
        </authorList>
    </citation>
    <scope>NUCLEOTIDE SEQUENCE</scope>
    <source>
        <strain evidence="1">LA-IB0</strain>
        <tissue evidence="1">Leaf</tissue>
    </source>
</reference>
<keyword evidence="2" id="KW-1185">Reference proteome</keyword>
<accession>A0AAV6Y2L1</accession>
<evidence type="ECO:0000313" key="2">
    <source>
        <dbReference type="Proteomes" id="UP000826271"/>
    </source>
</evidence>
<evidence type="ECO:0008006" key="3">
    <source>
        <dbReference type="Google" id="ProtNLM"/>
    </source>
</evidence>
<name>A0AAV6Y2L1_9LAMI</name>
<dbReference type="PANTHER" id="PTHR31286">
    <property type="entry name" value="GLYCINE-RICH CELL WALL STRUCTURAL PROTEIN 1.8-LIKE"/>
    <property type="match status" value="1"/>
</dbReference>
<proteinExistence type="predicted"/>
<evidence type="ECO:0000313" key="1">
    <source>
        <dbReference type="EMBL" id="KAG8389039.1"/>
    </source>
</evidence>
<dbReference type="EMBL" id="WHWC01000002">
    <property type="protein sequence ID" value="KAG8389039.1"/>
    <property type="molecule type" value="Genomic_DNA"/>
</dbReference>